<dbReference type="GO" id="GO:0071555">
    <property type="term" value="P:cell wall organization"/>
    <property type="evidence" value="ECO:0007669"/>
    <property type="project" value="TreeGrafter"/>
</dbReference>
<sequence length="644" mass="69935">MTKTGSKPPKDRSRGKIIFAGVLFALALMGLWARAYFVQVVKGPEYAKMANRQYWASETVSGKRGEIFDRNGLLLAKSIATPSVYVRPNEIKDVWTVSQRLGSILGMSPKSIAANMGPKKRFVWVARKVSDAQAEAIKAEMLPGVYLETENSRQYPQGHMAGQLLGFVNMDGNGIEGLEKSFNDLLMPSSTKYTVQKDAAGKRLSSLESGDRSSFNGQDLRLTLDSQVQLATEEALARSVIRAKGKSGMALVVEVPTGDILAWGHYPFFNPNAVKKIRGEWKNRMAVDIFEPGSTMKPIMVAAALQEKVCTPGKEYYCENGKWSVKGRRVKDTHKYENLTVSKIIRYSSNIGAAKIGLELGAAKLNRYMQELGFGRRTGLPLPGESAGLLNPVSQWKDVELANISFGQGLAVTMLQLADAYLCIANDGVRLPLRLLHAADTPVQGTRVFDSNVAGMVMAMMEEVVQEDGTGTQARIEGVRVAGKTGTAQKASPTGGYGGDYVASFVAIFPADKPRYLVCMMVDEPKAGHYGGVLVAPEVRNIGVQLLNSSGMLAEPVDAMQMAKVSPDRFSAPVKRTELISVDGEFMPDLQGATVREALEILVARGIVPSVKGQGIIVEKQKPLPGEKWPADNKCQLWLTGQPG</sequence>
<keyword evidence="3" id="KW-0472">Membrane</keyword>
<accession>A0A1I3V5J2</accession>
<dbReference type="AlphaFoldDB" id="A0A1I3V5J2"/>
<dbReference type="Pfam" id="PF03717">
    <property type="entry name" value="PBP_dimer"/>
    <property type="match status" value="1"/>
</dbReference>
<evidence type="ECO:0000256" key="2">
    <source>
        <dbReference type="ARBA" id="ARBA00022645"/>
    </source>
</evidence>
<dbReference type="GO" id="GO:0005886">
    <property type="term" value="C:plasma membrane"/>
    <property type="evidence" value="ECO:0007669"/>
    <property type="project" value="TreeGrafter"/>
</dbReference>
<keyword evidence="2" id="KW-0378">Hydrolase</keyword>
<evidence type="ECO:0000256" key="3">
    <source>
        <dbReference type="ARBA" id="ARBA00023136"/>
    </source>
</evidence>
<dbReference type="SUPFAM" id="SSF56519">
    <property type="entry name" value="Penicillin binding protein dimerisation domain"/>
    <property type="match status" value="1"/>
</dbReference>
<dbReference type="InterPro" id="IPR012338">
    <property type="entry name" value="Beta-lactam/transpept-like"/>
</dbReference>
<dbReference type="GO" id="GO:0051301">
    <property type="term" value="P:cell division"/>
    <property type="evidence" value="ECO:0007669"/>
    <property type="project" value="UniProtKB-KW"/>
</dbReference>
<dbReference type="Pfam" id="PF00905">
    <property type="entry name" value="Transpeptidase"/>
    <property type="match status" value="1"/>
</dbReference>
<feature type="domain" description="PASTA" evidence="4">
    <location>
        <begin position="581"/>
        <end position="641"/>
    </location>
</feature>
<protein>
    <submittedName>
        <fullName evidence="5">Cell division protein FtsI (Penicillin-binding protein 3)</fullName>
    </submittedName>
</protein>
<dbReference type="Gene3D" id="3.90.1310.10">
    <property type="entry name" value="Penicillin-binding protein 2a (Domain 2)"/>
    <property type="match status" value="1"/>
</dbReference>
<dbReference type="GO" id="GO:0004180">
    <property type="term" value="F:carboxypeptidase activity"/>
    <property type="evidence" value="ECO:0007669"/>
    <property type="project" value="UniProtKB-KW"/>
</dbReference>
<dbReference type="EMBL" id="FORX01000009">
    <property type="protein sequence ID" value="SFJ90259.1"/>
    <property type="molecule type" value="Genomic_DNA"/>
</dbReference>
<dbReference type="Gene3D" id="3.40.710.10">
    <property type="entry name" value="DD-peptidase/beta-lactamase superfamily"/>
    <property type="match status" value="1"/>
</dbReference>
<dbReference type="InterPro" id="IPR001460">
    <property type="entry name" value="PCN-bd_Tpept"/>
</dbReference>
<dbReference type="PROSITE" id="PS51178">
    <property type="entry name" value="PASTA"/>
    <property type="match status" value="1"/>
</dbReference>
<dbReference type="RefSeq" id="WP_245751081.1">
    <property type="nucleotide sequence ID" value="NZ_FORX01000009.1"/>
</dbReference>
<name>A0A1I3V5J2_9BACT</name>
<dbReference type="SUPFAM" id="SSF54184">
    <property type="entry name" value="Penicillin-binding protein 2x (pbp-2x), c-terminal domain"/>
    <property type="match status" value="1"/>
</dbReference>
<reference evidence="6" key="1">
    <citation type="submission" date="2016-10" db="EMBL/GenBank/DDBJ databases">
        <authorList>
            <person name="Varghese N."/>
            <person name="Submissions S."/>
        </authorList>
    </citation>
    <scope>NUCLEOTIDE SEQUENCE [LARGE SCALE GENOMIC DNA]</scope>
    <source>
        <strain evidence="6">DSM 5918</strain>
    </source>
</reference>
<dbReference type="InterPro" id="IPR005311">
    <property type="entry name" value="PBP_dimer"/>
</dbReference>
<dbReference type="Gene3D" id="1.10.150.770">
    <property type="match status" value="1"/>
</dbReference>
<comment type="subcellular location">
    <subcellularLocation>
        <location evidence="1">Membrane</location>
    </subcellularLocation>
</comment>
<organism evidence="5 6">
    <name type="scientific">Desulfomicrobium apsheronum</name>
    <dbReference type="NCBI Taxonomy" id="52560"/>
    <lineage>
        <taxon>Bacteria</taxon>
        <taxon>Pseudomonadati</taxon>
        <taxon>Thermodesulfobacteriota</taxon>
        <taxon>Desulfovibrionia</taxon>
        <taxon>Desulfovibrionales</taxon>
        <taxon>Desulfomicrobiaceae</taxon>
        <taxon>Desulfomicrobium</taxon>
    </lineage>
</organism>
<dbReference type="InterPro" id="IPR005543">
    <property type="entry name" value="PASTA_dom"/>
</dbReference>
<dbReference type="Pfam" id="PF03793">
    <property type="entry name" value="PASTA"/>
    <property type="match status" value="1"/>
</dbReference>
<gene>
    <name evidence="5" type="ORF">SAMN04488082_10959</name>
</gene>
<keyword evidence="5" id="KW-0132">Cell division</keyword>
<dbReference type="PANTHER" id="PTHR30627:SF1">
    <property type="entry name" value="PEPTIDOGLYCAN D,D-TRANSPEPTIDASE FTSI"/>
    <property type="match status" value="1"/>
</dbReference>
<keyword evidence="6" id="KW-1185">Reference proteome</keyword>
<evidence type="ECO:0000259" key="4">
    <source>
        <dbReference type="PROSITE" id="PS51178"/>
    </source>
</evidence>
<dbReference type="GO" id="GO:0008658">
    <property type="term" value="F:penicillin binding"/>
    <property type="evidence" value="ECO:0007669"/>
    <property type="project" value="InterPro"/>
</dbReference>
<proteinExistence type="predicted"/>
<dbReference type="Proteomes" id="UP000198635">
    <property type="component" value="Unassembled WGS sequence"/>
</dbReference>
<dbReference type="InterPro" id="IPR050515">
    <property type="entry name" value="Beta-lactam/transpept"/>
</dbReference>
<evidence type="ECO:0000313" key="6">
    <source>
        <dbReference type="Proteomes" id="UP000198635"/>
    </source>
</evidence>
<keyword evidence="2" id="KW-0121">Carboxypeptidase</keyword>
<dbReference type="Gene3D" id="3.30.450.330">
    <property type="match status" value="1"/>
</dbReference>
<keyword evidence="2" id="KW-0645">Protease</keyword>
<evidence type="ECO:0000313" key="5">
    <source>
        <dbReference type="EMBL" id="SFJ90259.1"/>
    </source>
</evidence>
<keyword evidence="5" id="KW-0131">Cell cycle</keyword>
<dbReference type="STRING" id="52560.SAMN04488082_10959"/>
<dbReference type="PANTHER" id="PTHR30627">
    <property type="entry name" value="PEPTIDOGLYCAN D,D-TRANSPEPTIDASE"/>
    <property type="match status" value="1"/>
</dbReference>
<evidence type="ECO:0000256" key="1">
    <source>
        <dbReference type="ARBA" id="ARBA00004370"/>
    </source>
</evidence>
<dbReference type="SUPFAM" id="SSF56601">
    <property type="entry name" value="beta-lactamase/transpeptidase-like"/>
    <property type="match status" value="1"/>
</dbReference>
<dbReference type="InterPro" id="IPR036138">
    <property type="entry name" value="PBP_dimer_sf"/>
</dbReference>